<dbReference type="EMBL" id="WQRF01000008">
    <property type="protein sequence ID" value="MVT00656.1"/>
    <property type="molecule type" value="Genomic_DNA"/>
</dbReference>
<feature type="signal peptide" evidence="1">
    <location>
        <begin position="1"/>
        <end position="21"/>
    </location>
</feature>
<protein>
    <recommendedName>
        <fullName evidence="4">Peptidase S9 prolyl oligopeptidase catalytic domain-containing protein</fullName>
    </recommendedName>
</protein>
<dbReference type="RefSeq" id="WP_157291478.1">
    <property type="nucleotide sequence ID" value="NZ_WQRF01000008.1"/>
</dbReference>
<dbReference type="SUPFAM" id="SSF53474">
    <property type="entry name" value="alpha/beta-Hydrolases"/>
    <property type="match status" value="1"/>
</dbReference>
<dbReference type="GO" id="GO:0052689">
    <property type="term" value="F:carboxylic ester hydrolase activity"/>
    <property type="evidence" value="ECO:0007669"/>
    <property type="project" value="TreeGrafter"/>
</dbReference>
<dbReference type="AlphaFoldDB" id="A0A7X3K530"/>
<evidence type="ECO:0000256" key="1">
    <source>
        <dbReference type="SAM" id="SignalP"/>
    </source>
</evidence>
<dbReference type="InterPro" id="IPR053145">
    <property type="entry name" value="AB_hydrolase_Est10"/>
</dbReference>
<gene>
    <name evidence="2" type="ORF">GO014_16650</name>
</gene>
<dbReference type="Gene3D" id="3.40.50.1820">
    <property type="entry name" value="alpha/beta hydrolase"/>
    <property type="match status" value="1"/>
</dbReference>
<keyword evidence="3" id="KW-1185">Reference proteome</keyword>
<dbReference type="PANTHER" id="PTHR43265">
    <property type="entry name" value="ESTERASE ESTD"/>
    <property type="match status" value="1"/>
</dbReference>
<dbReference type="Proteomes" id="UP000438106">
    <property type="component" value="Unassembled WGS sequence"/>
</dbReference>
<proteinExistence type="predicted"/>
<evidence type="ECO:0000313" key="3">
    <source>
        <dbReference type="Proteomes" id="UP000438106"/>
    </source>
</evidence>
<evidence type="ECO:0008006" key="4">
    <source>
        <dbReference type="Google" id="ProtNLM"/>
    </source>
</evidence>
<accession>A0A7X3K530</accession>
<sequence length="300" mass="31684">MLNRFNALAALTLLALPQAYAIDYRELSRADGTPIYYTLDKPAGDTSGLLVLSQGSGCARAASNPNLAIVRAAFPDYAALIVEKIGITPDVEISDPFGDCPAQFYDNYTVSQRVADYRTVLNALAADPAVNIANTILFGGSEGGLAMAMLAGRVPVNATILLSTATGETFGDMVLSTVPPEAQEQVRSGFEMARNNPQSSERLGGSTYRFWADGLDLRPLDHMQKATAPFLLIQGGLDGSAPVAASRTTLAVFAEKGLCNLTYWEFPALDHGLTDPAGTSHLPAIATMAAAWAQNPIPAC</sequence>
<feature type="chain" id="PRO_5030551615" description="Peptidase S9 prolyl oligopeptidase catalytic domain-containing protein" evidence="1">
    <location>
        <begin position="22"/>
        <end position="300"/>
    </location>
</feature>
<dbReference type="InterPro" id="IPR029058">
    <property type="entry name" value="AB_hydrolase_fold"/>
</dbReference>
<reference evidence="2 3" key="1">
    <citation type="submission" date="2019-12" db="EMBL/GenBank/DDBJ databases">
        <title>Devosia maris sp. nov., isolated from the deep seawater.</title>
        <authorList>
            <person name="Liu Y."/>
        </authorList>
    </citation>
    <scope>NUCLEOTIDE SEQUENCE [LARGE SCALE GENOMIC DNA]</scope>
    <source>
        <strain evidence="2 3">L53-10-65</strain>
    </source>
</reference>
<comment type="caution">
    <text evidence="2">The sequence shown here is derived from an EMBL/GenBank/DDBJ whole genome shotgun (WGS) entry which is preliminary data.</text>
</comment>
<keyword evidence="1" id="KW-0732">Signal</keyword>
<organism evidence="2 3">
    <name type="scientific">Devosia marina</name>
    <dbReference type="NCBI Taxonomy" id="2683198"/>
    <lineage>
        <taxon>Bacteria</taxon>
        <taxon>Pseudomonadati</taxon>
        <taxon>Pseudomonadota</taxon>
        <taxon>Alphaproteobacteria</taxon>
        <taxon>Hyphomicrobiales</taxon>
        <taxon>Devosiaceae</taxon>
        <taxon>Devosia</taxon>
    </lineage>
</organism>
<evidence type="ECO:0000313" key="2">
    <source>
        <dbReference type="EMBL" id="MVT00656.1"/>
    </source>
</evidence>
<name>A0A7X3K530_9HYPH</name>
<dbReference type="PANTHER" id="PTHR43265:SF1">
    <property type="entry name" value="ESTERASE ESTD"/>
    <property type="match status" value="1"/>
</dbReference>